<dbReference type="InterPro" id="IPR033557">
    <property type="entry name" value="CIMAP2"/>
</dbReference>
<dbReference type="OrthoDB" id="6275292at2759"/>
<dbReference type="PANTHER" id="PTHR34914">
    <property type="entry name" value="LYMPHOCYTE EXPANSION MOLECULE"/>
    <property type="match status" value="1"/>
</dbReference>
<name>A0A075A094_OPIVI</name>
<evidence type="ECO:0000313" key="2">
    <source>
        <dbReference type="Proteomes" id="UP000054324"/>
    </source>
</evidence>
<dbReference type="InterPro" id="IPR010736">
    <property type="entry name" value="SHIPPO-rpt"/>
</dbReference>
<gene>
    <name evidence="1" type="ORF">T265_01012</name>
</gene>
<evidence type="ECO:0000313" key="1">
    <source>
        <dbReference type="EMBL" id="KER33123.1"/>
    </source>
</evidence>
<dbReference type="Pfam" id="PF07004">
    <property type="entry name" value="SHIPPO-rpt"/>
    <property type="match status" value="2"/>
</dbReference>
<accession>A0A075A094</accession>
<dbReference type="RefSeq" id="XP_009163191.1">
    <property type="nucleotide sequence ID" value="XM_009164927.1"/>
</dbReference>
<protein>
    <recommendedName>
        <fullName evidence="3">Lymphocyte expansion molecule</fullName>
    </recommendedName>
</protein>
<proteinExistence type="predicted"/>
<dbReference type="CTD" id="20315200"/>
<organism evidence="1 2">
    <name type="scientific">Opisthorchis viverrini</name>
    <name type="common">Southeast Asian liver fluke</name>
    <dbReference type="NCBI Taxonomy" id="6198"/>
    <lineage>
        <taxon>Eukaryota</taxon>
        <taxon>Metazoa</taxon>
        <taxon>Spiralia</taxon>
        <taxon>Lophotrochozoa</taxon>
        <taxon>Platyhelminthes</taxon>
        <taxon>Trematoda</taxon>
        <taxon>Digenea</taxon>
        <taxon>Opisthorchiida</taxon>
        <taxon>Opisthorchiata</taxon>
        <taxon>Opisthorchiidae</taxon>
        <taxon>Opisthorchis</taxon>
    </lineage>
</organism>
<dbReference type="PANTHER" id="PTHR34914:SF1">
    <property type="entry name" value="LYMPHOCYTE EXPANSION MOLECULE"/>
    <property type="match status" value="1"/>
</dbReference>
<evidence type="ECO:0008006" key="3">
    <source>
        <dbReference type="Google" id="ProtNLM"/>
    </source>
</evidence>
<dbReference type="Proteomes" id="UP000054324">
    <property type="component" value="Unassembled WGS sequence"/>
</dbReference>
<dbReference type="GeneID" id="20315200"/>
<sequence length="371" mass="41547">MNAMVLKNSDNAPFGSTAQRFGYQGLHPKWRPVNSSPNLGPGYYNAELTQRAKSANAFTSLWKRHYHLQKQADLVKAFRIKQTPTEMVEATKPELSLPGLDFLKKHSFTKRGPIDTLAKRFSESQVENPGVGTYGIGGNPYIYKESMDRLRKSASSVGMMSSNTSGERSLPTAICALGPGTYKHKEYLNETLNKQTGIRGPYDLFTGPRYKQLTSDTPDPGAYEIKSFLDKWNRPEHSHAGKFRRISNQLQLGKIYAPAVGTSAQLGPGKYDPVLPKKKEASCQNVPFLSRSSRSAGSIFTHHPHPVGPGRYDVQRYDDSRCIWGAMSAFDSQTPARPDLKETQKISERLRPINIPPHRRFNFLSGTIREE</sequence>
<dbReference type="EMBL" id="KL596628">
    <property type="protein sequence ID" value="KER33123.1"/>
    <property type="molecule type" value="Genomic_DNA"/>
</dbReference>
<reference evidence="1 2" key="1">
    <citation type="submission" date="2013-11" db="EMBL/GenBank/DDBJ databases">
        <title>Opisthorchis viverrini - life in the bile duct.</title>
        <authorList>
            <person name="Young N.D."/>
            <person name="Nagarajan N."/>
            <person name="Lin S.J."/>
            <person name="Korhonen P.K."/>
            <person name="Jex A.R."/>
            <person name="Hall R.S."/>
            <person name="Safavi-Hemami H."/>
            <person name="Kaewkong W."/>
            <person name="Bertrand D."/>
            <person name="Gao S."/>
            <person name="Seet Q."/>
            <person name="Wongkham S."/>
            <person name="Teh B.T."/>
            <person name="Wongkham C."/>
            <person name="Intapan P.M."/>
            <person name="Maleewong W."/>
            <person name="Yang X."/>
            <person name="Hu M."/>
            <person name="Wang Z."/>
            <person name="Hofmann A."/>
            <person name="Sternberg P.W."/>
            <person name="Tan P."/>
            <person name="Wang J."/>
            <person name="Gasser R.B."/>
        </authorList>
    </citation>
    <scope>NUCLEOTIDE SEQUENCE [LARGE SCALE GENOMIC DNA]</scope>
</reference>
<keyword evidence="2" id="KW-1185">Reference proteome</keyword>
<dbReference type="AlphaFoldDB" id="A0A075A094"/>
<dbReference type="KEGG" id="ovi:T265_01012"/>